<evidence type="ECO:0000313" key="7">
    <source>
        <dbReference type="EMBL" id="MDF1587107.1"/>
    </source>
</evidence>
<evidence type="ECO:0000256" key="2">
    <source>
        <dbReference type="ARBA" id="ARBA00008000"/>
    </source>
</evidence>
<dbReference type="GO" id="GO:0071949">
    <property type="term" value="F:FAD binding"/>
    <property type="evidence" value="ECO:0007669"/>
    <property type="project" value="InterPro"/>
</dbReference>
<name>A0AAP4D5V1_9PROT</name>
<dbReference type="InterPro" id="IPR004113">
    <property type="entry name" value="FAD-bd_oxidored_4_C"/>
</dbReference>
<dbReference type="PANTHER" id="PTHR43716">
    <property type="entry name" value="D-2-HYDROXYGLUTARATE DEHYDROGENASE, MITOCHONDRIAL"/>
    <property type="match status" value="1"/>
</dbReference>
<evidence type="ECO:0000256" key="1">
    <source>
        <dbReference type="ARBA" id="ARBA00001974"/>
    </source>
</evidence>
<dbReference type="Gene3D" id="3.30.43.10">
    <property type="entry name" value="Uridine Diphospho-n-acetylenolpyruvylglucosamine Reductase, domain 2"/>
    <property type="match status" value="1"/>
</dbReference>
<sequence>MTDVVTALTQALGKEIVCAGDDVPARNRRDWTAPEVLPLALVRPRTTEQVATAMRLCHEHGTPVVPQGGLTGLCGGGRPVEGGIALSLERMTGVEEIDPATASMTVRSGTPLEAVQKAADEAGFLCPLDLGARGSCAIGGNLSTNAGGNRVIRYGMTREMVLGLEVVLPDGTVVNSLNKMLKNNAGYDLKQLFIGSEGTLGVITRAVLRLWPKPRTVSAAFCGLADFDAVLRLLDEARGGLGATLSAFEVMWPSFYDLITAHATGVRTPLAGRHGLYVLLEAQGSDAAFDDPRFEAFLERMMEEGVIEDAAVAQSQGDIKAFWALRDAVAEWDQILGGHVGYDIGLPTQLMDEYALACEQAMEARFPGATTVCFGHVGDGNLHVVAHAPGHEVQPYDEISKIVYGLVRERGGTVSAEHGIGTLKKPYFAYARTPEEIALMVTLKRAIDPKNILNPGKILSL</sequence>
<dbReference type="InterPro" id="IPR016171">
    <property type="entry name" value="Vanillyl_alc_oxidase_C-sub2"/>
</dbReference>
<dbReference type="InterPro" id="IPR016166">
    <property type="entry name" value="FAD-bd_PCMH"/>
</dbReference>
<dbReference type="SUPFAM" id="SSF55103">
    <property type="entry name" value="FAD-linked oxidases, C-terminal domain"/>
    <property type="match status" value="1"/>
</dbReference>
<dbReference type="RefSeq" id="WP_327789529.1">
    <property type="nucleotide sequence ID" value="NZ_JARGEQ010000126.1"/>
</dbReference>
<gene>
    <name evidence="7" type="ORF">PZ740_12040</name>
</gene>
<dbReference type="InterPro" id="IPR016167">
    <property type="entry name" value="FAD-bd_PCMH_sub1"/>
</dbReference>
<dbReference type="FunFam" id="3.30.70.2190:FF:000001">
    <property type="entry name" value="D-2-hydroxyglutarate dehydrogenase mitochondrial"/>
    <property type="match status" value="1"/>
</dbReference>
<evidence type="ECO:0000256" key="3">
    <source>
        <dbReference type="ARBA" id="ARBA00022630"/>
    </source>
</evidence>
<dbReference type="SUPFAM" id="SSF56176">
    <property type="entry name" value="FAD-binding/transporter-associated domain-like"/>
    <property type="match status" value="1"/>
</dbReference>
<comment type="cofactor">
    <cofactor evidence="1">
        <name>FAD</name>
        <dbReference type="ChEBI" id="CHEBI:57692"/>
    </cofactor>
</comment>
<dbReference type="InterPro" id="IPR006094">
    <property type="entry name" value="Oxid_FAD_bind_N"/>
</dbReference>
<keyword evidence="5" id="KW-0560">Oxidoreductase</keyword>
<dbReference type="Proteomes" id="UP001301140">
    <property type="component" value="Unassembled WGS sequence"/>
</dbReference>
<dbReference type="GO" id="GO:0016491">
    <property type="term" value="F:oxidoreductase activity"/>
    <property type="evidence" value="ECO:0007669"/>
    <property type="project" value="UniProtKB-KW"/>
</dbReference>
<proteinExistence type="inferred from homology"/>
<comment type="similarity">
    <text evidence="2">Belongs to the FAD-binding oxidoreductase/transferase type 4 family.</text>
</comment>
<accession>A0AAP4D5V1</accession>
<keyword evidence="3" id="KW-0285">Flavoprotein</keyword>
<dbReference type="PROSITE" id="PS51387">
    <property type="entry name" value="FAD_PCMH"/>
    <property type="match status" value="1"/>
</dbReference>
<dbReference type="AlphaFoldDB" id="A0AAP4D5V1"/>
<keyword evidence="8" id="KW-1185">Reference proteome</keyword>
<evidence type="ECO:0000259" key="6">
    <source>
        <dbReference type="PROSITE" id="PS51387"/>
    </source>
</evidence>
<dbReference type="InterPro" id="IPR016164">
    <property type="entry name" value="FAD-linked_Oxase-like_C"/>
</dbReference>
<evidence type="ECO:0000256" key="4">
    <source>
        <dbReference type="ARBA" id="ARBA00022827"/>
    </source>
</evidence>
<dbReference type="Gene3D" id="3.30.465.10">
    <property type="match status" value="1"/>
</dbReference>
<dbReference type="Gene3D" id="3.30.70.2190">
    <property type="match status" value="1"/>
</dbReference>
<dbReference type="InterPro" id="IPR016169">
    <property type="entry name" value="FAD-bd_PCMH_sub2"/>
</dbReference>
<dbReference type="FunFam" id="1.10.45.10:FF:000001">
    <property type="entry name" value="D-lactate dehydrogenase mitochondrial"/>
    <property type="match status" value="1"/>
</dbReference>
<dbReference type="PANTHER" id="PTHR43716:SF1">
    <property type="entry name" value="D-2-HYDROXYGLUTARATE DEHYDROGENASE, MITOCHONDRIAL"/>
    <property type="match status" value="1"/>
</dbReference>
<dbReference type="Gene3D" id="1.10.45.10">
    <property type="entry name" value="Vanillyl-alcohol Oxidase, Chain A, domain 4"/>
    <property type="match status" value="1"/>
</dbReference>
<evidence type="ECO:0000313" key="8">
    <source>
        <dbReference type="Proteomes" id="UP001301140"/>
    </source>
</evidence>
<dbReference type="Gene3D" id="3.30.70.2740">
    <property type="match status" value="1"/>
</dbReference>
<feature type="domain" description="FAD-binding PCMH-type" evidence="6">
    <location>
        <begin position="34"/>
        <end position="213"/>
    </location>
</feature>
<keyword evidence="4" id="KW-0274">FAD</keyword>
<protein>
    <submittedName>
        <fullName evidence="7">FAD-binding oxidoreductase</fullName>
    </submittedName>
</protein>
<comment type="caution">
    <text evidence="7">The sequence shown here is derived from an EMBL/GenBank/DDBJ whole genome shotgun (WGS) entry which is preliminary data.</text>
</comment>
<dbReference type="InterPro" id="IPR036318">
    <property type="entry name" value="FAD-bd_PCMH-like_sf"/>
</dbReference>
<organism evidence="7 8">
    <name type="scientific">Marinimicrococcus flavescens</name>
    <dbReference type="NCBI Taxonomy" id="3031815"/>
    <lineage>
        <taxon>Bacteria</taxon>
        <taxon>Pseudomonadati</taxon>
        <taxon>Pseudomonadota</taxon>
        <taxon>Alphaproteobacteria</taxon>
        <taxon>Geminicoccales</taxon>
        <taxon>Geminicoccaceae</taxon>
        <taxon>Marinimicrococcus</taxon>
    </lineage>
</organism>
<dbReference type="GO" id="GO:0022904">
    <property type="term" value="P:respiratory electron transport chain"/>
    <property type="evidence" value="ECO:0007669"/>
    <property type="project" value="TreeGrafter"/>
</dbReference>
<reference evidence="7 8" key="1">
    <citation type="submission" date="2023-03" db="EMBL/GenBank/DDBJ databases">
        <title>YIM 152171 draft genome.</title>
        <authorList>
            <person name="Yang Z."/>
        </authorList>
    </citation>
    <scope>NUCLEOTIDE SEQUENCE [LARGE SCALE GENOMIC DNA]</scope>
    <source>
        <strain evidence="7 8">YIM 152171</strain>
    </source>
</reference>
<dbReference type="Pfam" id="PF01565">
    <property type="entry name" value="FAD_binding_4"/>
    <property type="match status" value="1"/>
</dbReference>
<dbReference type="EMBL" id="JARGEQ010000126">
    <property type="protein sequence ID" value="MDF1587107.1"/>
    <property type="molecule type" value="Genomic_DNA"/>
</dbReference>
<dbReference type="InterPro" id="IPR051264">
    <property type="entry name" value="FAD-oxidored/transferase_4"/>
</dbReference>
<dbReference type="Pfam" id="PF02913">
    <property type="entry name" value="FAD-oxidase_C"/>
    <property type="match status" value="1"/>
</dbReference>
<evidence type="ECO:0000256" key="5">
    <source>
        <dbReference type="ARBA" id="ARBA00023002"/>
    </source>
</evidence>